<comment type="caution">
    <text evidence="1">The sequence shown here is derived from an EMBL/GenBank/DDBJ whole genome shotgun (WGS) entry which is preliminary data.</text>
</comment>
<evidence type="ECO:0008006" key="3">
    <source>
        <dbReference type="Google" id="ProtNLM"/>
    </source>
</evidence>
<evidence type="ECO:0000313" key="1">
    <source>
        <dbReference type="EMBL" id="TQE88419.1"/>
    </source>
</evidence>
<sequence>MLKKTNIVISIICISFLLFGGIVAANDLFREYFSKDEATLNKELGSLSHKQLISEIDSLAKSTEGTDHLNALIPFVTELFQRKNEIDDSELLKDIKDNRYSLITRETLVDLYIVKHENDENQEEIKSLLLDRNLDKNIKARIVSTANFSTGDVELLKQLIADDDGLLAFHSMKVLNKLDIKMANQLAENILSNISNASKDELAAALKSRAAYLKNVKSIDKNFAYLEDQFIQLSLDLIKNSNDRYLQDSAFFALSELGSKKAMKSILESEFIDHELKVFAVDQNFMNLKHLLNNQPTIEDIELVIQAMGLLPITDLSEQLKNIASQVTDENLKQKIDETIKNIEQNGIKGNEKWLDKN</sequence>
<dbReference type="AlphaFoldDB" id="A0A540UVA0"/>
<reference evidence="1 2" key="1">
    <citation type="submission" date="2019-06" db="EMBL/GenBank/DDBJ databases">
        <title>Genome sequence of Ureibacillus terrenus.</title>
        <authorList>
            <person name="Maclea K.S."/>
            <person name="Simoes M."/>
        </authorList>
    </citation>
    <scope>NUCLEOTIDE SEQUENCE [LARGE SCALE GENOMIC DNA]</scope>
    <source>
        <strain evidence="1 2">ATCC BAA-384</strain>
    </source>
</reference>
<dbReference type="Proteomes" id="UP000315753">
    <property type="component" value="Unassembled WGS sequence"/>
</dbReference>
<accession>A0A540UVA0</accession>
<evidence type="ECO:0000313" key="2">
    <source>
        <dbReference type="Proteomes" id="UP000315753"/>
    </source>
</evidence>
<proteinExistence type="predicted"/>
<dbReference type="RefSeq" id="WP_141603324.1">
    <property type="nucleotide sequence ID" value="NZ_JARMSB010000080.1"/>
</dbReference>
<gene>
    <name evidence="1" type="ORF">FKZ59_13775</name>
</gene>
<keyword evidence="2" id="KW-1185">Reference proteome</keyword>
<dbReference type="EMBL" id="VIGD01000031">
    <property type="protein sequence ID" value="TQE88419.1"/>
    <property type="molecule type" value="Genomic_DNA"/>
</dbReference>
<name>A0A540UVA0_9BACL</name>
<dbReference type="OrthoDB" id="2799458at2"/>
<organism evidence="1 2">
    <name type="scientific">Ureibacillus terrenus</name>
    <dbReference type="NCBI Taxonomy" id="118246"/>
    <lineage>
        <taxon>Bacteria</taxon>
        <taxon>Bacillati</taxon>
        <taxon>Bacillota</taxon>
        <taxon>Bacilli</taxon>
        <taxon>Bacillales</taxon>
        <taxon>Caryophanaceae</taxon>
        <taxon>Ureibacillus</taxon>
    </lineage>
</organism>
<protein>
    <recommendedName>
        <fullName evidence="3">HEAT repeat domain-containing protein</fullName>
    </recommendedName>
</protein>